<name>A0AAE0MS65_9PEZI</name>
<dbReference type="AlphaFoldDB" id="A0AAE0MS65"/>
<dbReference type="GeneID" id="87858980"/>
<feature type="compositionally biased region" description="Polar residues" evidence="1">
    <location>
        <begin position="31"/>
        <end position="41"/>
    </location>
</feature>
<organism evidence="3 4">
    <name type="scientific">Neurospora tetraspora</name>
    <dbReference type="NCBI Taxonomy" id="94610"/>
    <lineage>
        <taxon>Eukaryota</taxon>
        <taxon>Fungi</taxon>
        <taxon>Dikarya</taxon>
        <taxon>Ascomycota</taxon>
        <taxon>Pezizomycotina</taxon>
        <taxon>Sordariomycetes</taxon>
        <taxon>Sordariomycetidae</taxon>
        <taxon>Sordariales</taxon>
        <taxon>Sordariaceae</taxon>
        <taxon>Neurospora</taxon>
    </lineage>
</organism>
<reference evidence="3" key="1">
    <citation type="journal article" date="2023" name="Mol. Phylogenet. Evol.">
        <title>Genome-scale phylogeny and comparative genomics of the fungal order Sordariales.</title>
        <authorList>
            <person name="Hensen N."/>
            <person name="Bonometti L."/>
            <person name="Westerberg I."/>
            <person name="Brannstrom I.O."/>
            <person name="Guillou S."/>
            <person name="Cros-Aarteil S."/>
            <person name="Calhoun S."/>
            <person name="Haridas S."/>
            <person name="Kuo A."/>
            <person name="Mondo S."/>
            <person name="Pangilinan J."/>
            <person name="Riley R."/>
            <person name="LaButti K."/>
            <person name="Andreopoulos B."/>
            <person name="Lipzen A."/>
            <person name="Chen C."/>
            <person name="Yan M."/>
            <person name="Daum C."/>
            <person name="Ng V."/>
            <person name="Clum A."/>
            <person name="Steindorff A."/>
            <person name="Ohm R.A."/>
            <person name="Martin F."/>
            <person name="Silar P."/>
            <person name="Natvig D.O."/>
            <person name="Lalanne C."/>
            <person name="Gautier V."/>
            <person name="Ament-Velasquez S.L."/>
            <person name="Kruys A."/>
            <person name="Hutchinson M.I."/>
            <person name="Powell A.J."/>
            <person name="Barry K."/>
            <person name="Miller A.N."/>
            <person name="Grigoriev I.V."/>
            <person name="Debuchy R."/>
            <person name="Gladieux P."/>
            <person name="Hiltunen Thoren M."/>
            <person name="Johannesson H."/>
        </authorList>
    </citation>
    <scope>NUCLEOTIDE SEQUENCE</scope>
    <source>
        <strain evidence="3">CBS 560.94</strain>
    </source>
</reference>
<evidence type="ECO:0000313" key="4">
    <source>
        <dbReference type="Proteomes" id="UP001278500"/>
    </source>
</evidence>
<accession>A0AAE0MS65</accession>
<feature type="domain" description="Heterokaryon incompatibility" evidence="2">
    <location>
        <begin position="102"/>
        <end position="209"/>
    </location>
</feature>
<dbReference type="InterPro" id="IPR010730">
    <property type="entry name" value="HET"/>
</dbReference>
<dbReference type="PANTHER" id="PTHR24148">
    <property type="entry name" value="ANKYRIN REPEAT DOMAIN-CONTAINING PROTEIN 39 HOMOLOG-RELATED"/>
    <property type="match status" value="1"/>
</dbReference>
<dbReference type="Pfam" id="PF06985">
    <property type="entry name" value="HET"/>
    <property type="match status" value="1"/>
</dbReference>
<reference evidence="3" key="2">
    <citation type="submission" date="2023-06" db="EMBL/GenBank/DDBJ databases">
        <authorList>
            <consortium name="Lawrence Berkeley National Laboratory"/>
            <person name="Haridas S."/>
            <person name="Hensen N."/>
            <person name="Bonometti L."/>
            <person name="Westerberg I."/>
            <person name="Brannstrom I.O."/>
            <person name="Guillou S."/>
            <person name="Cros-Aarteil S."/>
            <person name="Calhoun S."/>
            <person name="Kuo A."/>
            <person name="Mondo S."/>
            <person name="Pangilinan J."/>
            <person name="Riley R."/>
            <person name="Labutti K."/>
            <person name="Andreopoulos B."/>
            <person name="Lipzen A."/>
            <person name="Chen C."/>
            <person name="Yanf M."/>
            <person name="Daum C."/>
            <person name="Ng V."/>
            <person name="Clum A."/>
            <person name="Steindorff A."/>
            <person name="Ohm R."/>
            <person name="Martin F."/>
            <person name="Silar P."/>
            <person name="Natvig D."/>
            <person name="Lalanne C."/>
            <person name="Gautier V."/>
            <person name="Ament-Velasquez S.L."/>
            <person name="Kruys A."/>
            <person name="Hutchinson M.I."/>
            <person name="Powell A.J."/>
            <person name="Barry K."/>
            <person name="Miller A.N."/>
            <person name="Grigoriev I.V."/>
            <person name="Debuchy R."/>
            <person name="Gladieux P."/>
            <person name="Thoren M.H."/>
            <person name="Johannesson H."/>
        </authorList>
    </citation>
    <scope>NUCLEOTIDE SEQUENCE</scope>
    <source>
        <strain evidence="3">CBS 560.94</strain>
    </source>
</reference>
<evidence type="ECO:0000313" key="3">
    <source>
        <dbReference type="EMBL" id="KAK3345338.1"/>
    </source>
</evidence>
<dbReference type="InterPro" id="IPR052895">
    <property type="entry name" value="HetReg/Transcr_Mod"/>
</dbReference>
<evidence type="ECO:0000256" key="1">
    <source>
        <dbReference type="SAM" id="MobiDB-lite"/>
    </source>
</evidence>
<dbReference type="Proteomes" id="UP001278500">
    <property type="component" value="Unassembled WGS sequence"/>
</dbReference>
<sequence length="618" mass="69759">MQKFKKSLRALRGGGSAVIDQDTAQREPLQEPSNTSGDEVSETSIYPYQPLQHGKHIRLLYLSSDSTASSSAPDDLMSDRRVIYATLKSVELNLDGSSPQTYRALSYEWGPPPEEHTNLPTINLDGHTVPVRQNLYDALKAIVRAGFDKSGDAPMPLWVDALCNNQSDDKEKGHQVELMRDIFAAAETVLVWLGRLGEEAEEAMKIMSNPPDSADGEFFDESLGLSFADALSRMGITTPKQHSIMPVILPRTDCRINCGRYHYRRLFDGWYEICRLLQITRIKRRESSIILQENKARAIFTNTRKVAMGLAALCCASYWRRVWIIQEFVAASDYVILCGNYFVTKRRFEKVLDLTVTKPMARGRVYCSWLGFSKTDHPTHRAFWSPSLQMISLRETKMKSAKTRLAEWVRLCLDNKFRATEPRDYVYALLGISDDCTGKITPDYTKSARGVLIDAAFVMCPPHDPGSGAMLEDIFAKLAWIYYNRGLCEGYAKLMGLSYANGYVASMVTASTQGAFGTTSLLMGMAYGAALTAAWYKPLHFKLPYRLLELAIASFLENPSVPIFIVTKITKRHLEPHEFVHCSEETLIINKSLLNIWHRAPYRTRVRPRCLIVSSIHT</sequence>
<evidence type="ECO:0000259" key="2">
    <source>
        <dbReference type="Pfam" id="PF06985"/>
    </source>
</evidence>
<protein>
    <submittedName>
        <fullName evidence="3">Heterokaryon incompatibility protein-domain-containing protein</fullName>
    </submittedName>
</protein>
<gene>
    <name evidence="3" type="ORF">B0H65DRAFT_203070</name>
</gene>
<keyword evidence="4" id="KW-1185">Reference proteome</keyword>
<comment type="caution">
    <text evidence="3">The sequence shown here is derived from an EMBL/GenBank/DDBJ whole genome shotgun (WGS) entry which is preliminary data.</text>
</comment>
<dbReference type="PANTHER" id="PTHR24148:SF77">
    <property type="entry name" value="HETEROKARYON INCOMPATIBILITY DOMAIN-CONTAINING PROTEIN"/>
    <property type="match status" value="1"/>
</dbReference>
<proteinExistence type="predicted"/>
<feature type="region of interest" description="Disordered" evidence="1">
    <location>
        <begin position="1"/>
        <end position="41"/>
    </location>
</feature>
<dbReference type="RefSeq" id="XP_062681951.1">
    <property type="nucleotide sequence ID" value="XM_062821826.1"/>
</dbReference>
<dbReference type="EMBL" id="JAUEPP010000004">
    <property type="protein sequence ID" value="KAK3345338.1"/>
    <property type="molecule type" value="Genomic_DNA"/>
</dbReference>